<dbReference type="SMART" id="SM00308">
    <property type="entry name" value="LH2"/>
    <property type="match status" value="1"/>
</dbReference>
<keyword evidence="4" id="KW-1003">Cell membrane</keyword>
<dbReference type="SMART" id="SM00369">
    <property type="entry name" value="LRR_TYP"/>
    <property type="match status" value="3"/>
</dbReference>
<feature type="transmembrane region" description="Helical" evidence="15">
    <location>
        <begin position="3491"/>
        <end position="3513"/>
    </location>
</feature>
<feature type="transmembrane region" description="Helical" evidence="15">
    <location>
        <begin position="3724"/>
        <end position="3745"/>
    </location>
</feature>
<feature type="domain" description="PKD" evidence="18">
    <location>
        <begin position="1138"/>
        <end position="1210"/>
    </location>
</feature>
<feature type="transmembrane region" description="Helical" evidence="15">
    <location>
        <begin position="3450"/>
        <end position="3471"/>
    </location>
</feature>
<dbReference type="Pfam" id="PF00801">
    <property type="entry name" value="PKD"/>
    <property type="match status" value="11"/>
</dbReference>
<dbReference type="CDD" id="cd00146">
    <property type="entry name" value="PKD"/>
    <property type="match status" value="10"/>
</dbReference>
<feature type="compositionally biased region" description="Basic and acidic residues" evidence="14">
    <location>
        <begin position="4585"/>
        <end position="4596"/>
    </location>
</feature>
<dbReference type="FunFam" id="2.60.60.20:FF:000012">
    <property type="entry name" value="polycystin-1 isoform X2"/>
    <property type="match status" value="1"/>
</dbReference>
<dbReference type="InParanoid" id="A0A6P7N6F6"/>
<dbReference type="Pfam" id="PF13855">
    <property type="entry name" value="LRR_8"/>
    <property type="match status" value="1"/>
</dbReference>
<feature type="transmembrane region" description="Helical" evidence="15">
    <location>
        <begin position="3837"/>
        <end position="3856"/>
    </location>
</feature>
<dbReference type="PROSITE" id="PS50093">
    <property type="entry name" value="PKD"/>
    <property type="match status" value="9"/>
</dbReference>
<dbReference type="GO" id="GO:0005886">
    <property type="term" value="C:plasma membrane"/>
    <property type="evidence" value="ECO:0007669"/>
    <property type="project" value="UniProtKB-SubCell"/>
</dbReference>
<feature type="domain" description="PKD" evidence="18">
    <location>
        <begin position="2195"/>
        <end position="2244"/>
    </location>
</feature>
<name>A0A6P7N6F6_BETSP</name>
<evidence type="ECO:0000259" key="18">
    <source>
        <dbReference type="PROSITE" id="PS50093"/>
    </source>
</evidence>
<dbReference type="FunFam" id="2.60.40.10:FF:002088">
    <property type="entry name" value="Polycystic kidney disease 1a"/>
    <property type="match status" value="1"/>
</dbReference>
<dbReference type="PANTHER" id="PTHR46730">
    <property type="entry name" value="POLYCYSTIN-1"/>
    <property type="match status" value="1"/>
</dbReference>
<feature type="compositionally biased region" description="Pro residues" evidence="14">
    <location>
        <begin position="4541"/>
        <end position="4570"/>
    </location>
</feature>
<comment type="subcellular location">
    <subcellularLocation>
        <location evidence="2">Cell membrane</location>
        <topology evidence="2">Multi-pass membrane protein</topology>
    </subcellularLocation>
    <subcellularLocation>
        <location evidence="1">Cell projection</location>
        <location evidence="1">Cilium</location>
    </subcellularLocation>
</comment>
<dbReference type="Pfam" id="PF00059">
    <property type="entry name" value="Lectin_C"/>
    <property type="match status" value="1"/>
</dbReference>
<dbReference type="Pfam" id="PF08016">
    <property type="entry name" value="PKD_channel"/>
    <property type="match status" value="1"/>
</dbReference>
<dbReference type="GeneID" id="114860466"/>
<dbReference type="InterPro" id="IPR014010">
    <property type="entry name" value="REJ_dom"/>
</dbReference>
<dbReference type="SUPFAM" id="SSF49723">
    <property type="entry name" value="Lipase/lipooxygenase domain (PLAT/LH2 domain)"/>
    <property type="match status" value="1"/>
</dbReference>
<dbReference type="InterPro" id="IPR013783">
    <property type="entry name" value="Ig-like_fold"/>
</dbReference>
<dbReference type="GO" id="GO:0005929">
    <property type="term" value="C:cilium"/>
    <property type="evidence" value="ECO:0007669"/>
    <property type="project" value="UniProtKB-SubCell"/>
</dbReference>
<dbReference type="InterPro" id="IPR013122">
    <property type="entry name" value="PKD1_2_channel"/>
</dbReference>
<evidence type="ECO:0000256" key="4">
    <source>
        <dbReference type="ARBA" id="ARBA00022475"/>
    </source>
</evidence>
<dbReference type="InterPro" id="IPR000203">
    <property type="entry name" value="GPS"/>
</dbReference>
<feature type="transmembrane region" description="Helical" evidence="15">
    <location>
        <begin position="4041"/>
        <end position="4066"/>
    </location>
</feature>
<feature type="compositionally biased region" description="Basic and acidic residues" evidence="14">
    <location>
        <begin position="4438"/>
        <end position="4449"/>
    </location>
</feature>
<evidence type="ECO:0000256" key="6">
    <source>
        <dbReference type="ARBA" id="ARBA00022692"/>
    </source>
</evidence>
<evidence type="ECO:0000256" key="9">
    <source>
        <dbReference type="ARBA" id="ARBA00022989"/>
    </source>
</evidence>
<evidence type="ECO:0000256" key="11">
    <source>
        <dbReference type="ARBA" id="ARBA00023136"/>
    </source>
</evidence>
<feature type="region of interest" description="Disordered" evidence="14">
    <location>
        <begin position="4316"/>
        <end position="4368"/>
    </location>
</feature>
<feature type="domain" description="PKD" evidence="18">
    <location>
        <begin position="1493"/>
        <end position="1557"/>
    </location>
</feature>
<dbReference type="SMART" id="SM00321">
    <property type="entry name" value="WSC"/>
    <property type="match status" value="1"/>
</dbReference>
<dbReference type="CTD" id="100149562"/>
<dbReference type="InterPro" id="IPR035986">
    <property type="entry name" value="PKD_dom_sf"/>
</dbReference>
<dbReference type="SUPFAM" id="SSF49299">
    <property type="entry name" value="PKD domain"/>
    <property type="match status" value="11"/>
</dbReference>
<evidence type="ECO:0000256" key="14">
    <source>
        <dbReference type="SAM" id="MobiDB-lite"/>
    </source>
</evidence>
<feature type="compositionally biased region" description="Polar residues" evidence="14">
    <location>
        <begin position="4597"/>
        <end position="4608"/>
    </location>
</feature>
<dbReference type="Proteomes" id="UP000515150">
    <property type="component" value="Chromosome 1"/>
</dbReference>
<accession>A0A6P7N6F6</accession>
<dbReference type="Gene3D" id="3.10.100.10">
    <property type="entry name" value="Mannose-Binding Protein A, subunit A"/>
    <property type="match status" value="1"/>
</dbReference>
<evidence type="ECO:0000256" key="8">
    <source>
        <dbReference type="ARBA" id="ARBA00022737"/>
    </source>
</evidence>
<dbReference type="InterPro" id="IPR046791">
    <property type="entry name" value="Polycystin_dom"/>
</dbReference>
<keyword evidence="11 15" id="KW-0472">Membrane</keyword>
<feature type="compositionally biased region" description="Low complexity" evidence="14">
    <location>
        <begin position="4571"/>
        <end position="4583"/>
    </location>
</feature>
<feature type="transmembrane region" description="Helical" evidence="15">
    <location>
        <begin position="4173"/>
        <end position="4190"/>
    </location>
</feature>
<dbReference type="InterPro" id="IPR001611">
    <property type="entry name" value="Leu-rich_rpt"/>
</dbReference>
<feature type="transmembrane region" description="Helical" evidence="15">
    <location>
        <begin position="4134"/>
        <end position="4152"/>
    </location>
</feature>
<evidence type="ECO:0000256" key="15">
    <source>
        <dbReference type="SAM" id="Phobius"/>
    </source>
</evidence>
<dbReference type="SMART" id="SM00034">
    <property type="entry name" value="CLECT"/>
    <property type="match status" value="1"/>
</dbReference>
<dbReference type="InterPro" id="IPR000434">
    <property type="entry name" value="PC1"/>
</dbReference>
<feature type="region of interest" description="Disordered" evidence="14">
    <location>
        <begin position="2853"/>
        <end position="2897"/>
    </location>
</feature>
<feature type="domain" description="PKD" evidence="18">
    <location>
        <begin position="1412"/>
        <end position="1454"/>
    </location>
</feature>
<evidence type="ECO:0000313" key="22">
    <source>
        <dbReference type="Proteomes" id="UP000515150"/>
    </source>
</evidence>
<dbReference type="InterPro" id="IPR006228">
    <property type="entry name" value="Polycystin_cat"/>
</dbReference>
<dbReference type="CDD" id="cd00037">
    <property type="entry name" value="CLECT"/>
    <property type="match status" value="1"/>
</dbReference>
<reference evidence="23" key="1">
    <citation type="submission" date="2025-08" db="UniProtKB">
        <authorList>
            <consortium name="RefSeq"/>
        </authorList>
    </citation>
    <scope>IDENTIFICATION</scope>
</reference>
<dbReference type="InterPro" id="IPR002859">
    <property type="entry name" value="PKD/REJ-like"/>
</dbReference>
<dbReference type="NCBIfam" id="TIGR00864">
    <property type="entry name" value="PCC"/>
    <property type="match status" value="1"/>
</dbReference>
<dbReference type="PROSITE" id="PS50095">
    <property type="entry name" value="PLAT"/>
    <property type="match status" value="1"/>
</dbReference>
<evidence type="ECO:0000256" key="13">
    <source>
        <dbReference type="PROSITE-ProRule" id="PRU00152"/>
    </source>
</evidence>
<evidence type="ECO:0000256" key="2">
    <source>
        <dbReference type="ARBA" id="ARBA00004651"/>
    </source>
</evidence>
<dbReference type="PRINTS" id="PR00500">
    <property type="entry name" value="POLYCYSTIN1"/>
</dbReference>
<protein>
    <submittedName>
        <fullName evidence="23">Polycystin-1 isoform X1</fullName>
    </submittedName>
</protein>
<gene>
    <name evidence="23" type="primary">pkd1a</name>
</gene>
<keyword evidence="10" id="KW-0969">Cilium</keyword>
<comment type="similarity">
    <text evidence="3">Belongs to the polycystin family.</text>
</comment>
<dbReference type="OrthoDB" id="6022660at2759"/>
<feature type="compositionally biased region" description="Pro residues" evidence="14">
    <location>
        <begin position="2861"/>
        <end position="2871"/>
    </location>
</feature>
<feature type="compositionally biased region" description="Basic residues" evidence="14">
    <location>
        <begin position="4614"/>
        <end position="4628"/>
    </location>
</feature>
<dbReference type="Pfam" id="PF02010">
    <property type="entry name" value="REJ"/>
    <property type="match status" value="1"/>
</dbReference>
<dbReference type="Gene3D" id="2.60.40.10">
    <property type="entry name" value="Immunoglobulins"/>
    <property type="match status" value="7"/>
</dbReference>
<dbReference type="Gene3D" id="3.80.10.10">
    <property type="entry name" value="Ribonuclease Inhibitor"/>
    <property type="match status" value="1"/>
</dbReference>
<evidence type="ECO:0000259" key="21">
    <source>
        <dbReference type="PROSITE" id="PS51212"/>
    </source>
</evidence>
<dbReference type="PROSITE" id="PS51212">
    <property type="entry name" value="WSC"/>
    <property type="match status" value="1"/>
</dbReference>
<dbReference type="PANTHER" id="PTHR46730:SF3">
    <property type="entry name" value="POLYCYSTIN-1"/>
    <property type="match status" value="1"/>
</dbReference>
<evidence type="ECO:0000256" key="10">
    <source>
        <dbReference type="ARBA" id="ARBA00023069"/>
    </source>
</evidence>
<feature type="domain" description="REJ" evidence="20">
    <location>
        <begin position="2247"/>
        <end position="2988"/>
    </location>
</feature>
<feature type="domain" description="PKD" evidence="18">
    <location>
        <begin position="1228"/>
        <end position="1300"/>
    </location>
</feature>
<feature type="domain" description="PKD" evidence="18">
    <location>
        <begin position="334"/>
        <end position="381"/>
    </location>
</feature>
<dbReference type="InterPro" id="IPR000601">
    <property type="entry name" value="PKD_dom"/>
</dbReference>
<dbReference type="Gene3D" id="2.60.60.20">
    <property type="entry name" value="PLAT/LH2 domain"/>
    <property type="match status" value="1"/>
</dbReference>
<feature type="domain" description="PKD" evidence="18">
    <location>
        <begin position="1046"/>
        <end position="1100"/>
    </location>
</feature>
<feature type="domain" description="PKD" evidence="18">
    <location>
        <begin position="1570"/>
        <end position="1641"/>
    </location>
</feature>
<dbReference type="PROSITE" id="PS51111">
    <property type="entry name" value="REJ"/>
    <property type="match status" value="1"/>
</dbReference>
<dbReference type="PROSITE" id="PS51450">
    <property type="entry name" value="LRR"/>
    <property type="match status" value="2"/>
</dbReference>
<dbReference type="SUPFAM" id="SSF52058">
    <property type="entry name" value="L domain-like"/>
    <property type="match status" value="1"/>
</dbReference>
<feature type="signal peptide" evidence="16">
    <location>
        <begin position="1"/>
        <end position="38"/>
    </location>
</feature>
<dbReference type="InterPro" id="IPR000483">
    <property type="entry name" value="Cys-rich_flank_reg_C"/>
</dbReference>
<dbReference type="InterPro" id="IPR016186">
    <property type="entry name" value="C-type_lectin-like/link_sf"/>
</dbReference>
<dbReference type="InterPro" id="IPR032675">
    <property type="entry name" value="LRR_dom_sf"/>
</dbReference>
<dbReference type="GO" id="GO:0006816">
    <property type="term" value="P:calcium ion transport"/>
    <property type="evidence" value="ECO:0007669"/>
    <property type="project" value="TreeGrafter"/>
</dbReference>
<dbReference type="Pfam" id="PF01477">
    <property type="entry name" value="PLAT"/>
    <property type="match status" value="1"/>
</dbReference>
<dbReference type="InterPro" id="IPR001304">
    <property type="entry name" value="C-type_lectin-like"/>
</dbReference>
<sequence length="4642" mass="506970">MPCGNGQTLSKRKHGVCVPRLGFVSTLLVGLCCLEAWGSGPRGGGGGGGGCGPCPVNCSCALAGLQASCVVNCSGVGLERAPAAADLPPATSVLDLSNNHISSLDTSLLDHLTSLRELYLQGNRINVLPRGVFCCGPLSILNLSNNQITTIEERICDNLCNLSQIDLSSNPFECDCKLFRLVSWLQEKGVRVQDPEAMLCNHPPELRHQPLLNVSLLTCGLNYAGCLEDSGGGGGGRSELVIFSSSTPGNFTRQQCNSVCFAASHRYGGLGERRECLCSTNSEPNFISESQCSAACSKPHVMKECGWTLAHDVFAVDFSVSLKPLRVQSVHDLVSFAAASSVAPVTLSWDFGDLSSRANTTATGTTHKYGLPGRYAVGLKAWAGHKEVSARGEVTVALPPKLELHCPLLAVANKSLEVILVSWGALGVDVDWTITKDGVQVAKASPHCPKDALYHAESSRCFQIVPGELSWTDARQQCSERGGDLAVVRTNALRNLLSHRVTQERGVWLGLSDVDSPGKLRWVNGSEAQEGEEGLPLRPPIRGNMCVSLDQRSQTSQHQCNAKRAYVCQYSPEVRVPDAGIYMSGLAVFPSHNPLRYALPSRVSAPNHPSGSIEVLLLPALSFVQSGRLSSLEFVTKDLSSQVHVRFQTYRPYCHYPGLHLLLPSCGGPVCSPTALCVPEDPGSAAAPPCPPLEQWCSFQRQCLPLAAACRPSPCPNATLHLRPPPGVRRPRYALQYEVVLSLPAGPAAHVVVQEQVEDLLVSPGDVIALQHDAGPMSLLHCQDSTHSPWRQAVLALNQSEWLWINHTRRPDGSTDAGLLRDPELDVEVLVQDGDGGWLEDVVCPVRVLYVGQSETPLQGAQLSAGLPQPGLYNLLVSSVEPSYPASASCSLRVVPPLGLTILHPSPQNGTVYLQPNDTRVLLRVQSGSATRASQRGTTRSAAFQPVCPAEFSSGPALCRPGPSPGAGAGGGEPSLYAALELSVPAAEHGGGAARVKLEARNNVTEAGLTLAVLLEEPLGGLTVRPHPAHRVLMESVVSYTASVLAGSNPTFKWTVDDKPYFTYYNAVLNVIYQNAGVYKLTVTATNHVSALTQHFNVTVDRLLPMANLTVKGVPDLVPRGSNQTLTTSVLVDMSVAATFRWSFGDGGGGYKEFEYRPPYPPSLLCPDAPNQVLLSHNVTYIYEQPGIYTALVSVSNRYENVSRSINMSVYSILTHVDIQTEPQLLMGKSAYFEAHPLPSPHGIHYQWNFGDGSATLQGRLVAHTYAQSGVFNICVSVNNTISAMEACEETFVHEEIGDLTAVSSSPTELHSPTAVWARLASGNNITWTFSMGDGKVYIQPQPRVSHNYSKDGNYTVNVTAANAVSSGWFSLPVHVFVFQVIRMEPSGCVQERVPVTFHAWVSGNVSAHFCQWSFGDGSPNETHHGSPTIAHTYSTSGNYRLSLLLSSGVNKATKANFFNWVCVQPALTTISLTHTKAYYSVGEEIEFQVKAEPEFNYSYQWDFGRVEELVLLRGSGNIVTTYKNPGQYIVTVTVFNNISSLNTSAVIEVLVPIGPVIIQHNGTKGNNLTLGQPYAFTTSSLASNVTYTWKFGDGNVQTGQNVLHRYNISRNYNITLTVDNRVSRNHTSLPVAVLAPIRGLTLDASLVNVPLDTSVNFSAKMEEGDAVHFSWILCDSCTSISGTYTMLYTFRSVGTFNIIVTAENDVGTAQANIFLFVQRKLEGLQVLAEEEAERGLSASACCFATDRTLHLHAGLKEGTNMTFTWNFIRPLDPVSSIFNLSGKTVEVNFSTPGPCDIFLRAANLLGQLSVNRTIYFLEAVRTVYLHVSHNPVAVSATTNLTVLTMEGSNLRYSWSINGEVLQWHKSWMAHNFTSAGQMNVTVTVFNEVSSVLVSQIVSVQEVISGLSFTATNVTEQNYVATGVSVLLQGKVLAGTNATWTWLIEGRTETGKNTSLTFHEPKTANVTLIASNDVSRQVISREFFVQDKIQGLELRSSKQFAEVGQTVEFTVYMAAGSNVSLILTISGGSTVELEPNQTYVHTFNRVDTYIVNLTALNQVSSKRWSLHVKVMEPVQGLSMRDSYTAIPVGEKRLFAPNIKKGNEVHFLWTFDLHHLDKLTLVANEVYYTPQEAGTLIVYLKAFNTLTSQNITKHILVQNVLKAAVLHAVPQDTFIYKTVTLTAAVTPRSNAVECLWDFGDGSNPVHSNTTTVDYEYRRPGPYLVQVNCSNLVSWVLAQVEVNISVLECEEPEVQVVQAPRLTIWRSQATLVEASVDLKGCARYGAQYLWQILPATSCDGDRDLLVHSGTPPAQPLPVPAEVDVRRLQLPLPKMALGAGNYSLVFTLSYEGVPLRKAACVQLSVMAARLMPIIEGGTYRVWSKTQDLQLSAEQSYDPNMDPDSQSLLHYHWECQNTSKGPQHCSTLNFGLGSSGPVLGISGAELEAGVEYTFKLTISKDGMAPESTTQTVLVQSGHIPMVYLECVSCKAQSIYEVSLNSYVYLKGRCSNCEGTYRGWWSAVTLQNETLILDSTSTTTGSDDLNLVLRQGVLHHNDSYVFTLHVTDSRLDGVGVASIALSRNLPPAGGACHLRGGGEAGVEYGDGDSEGWRIRTLLDRVHFNCSGYSDLGDSETPLLYSLLVTRCREDYCEDFCVYKGSSPEHSAFLPPGFSSAQHRVAVSIVVEDHQGAASTALNKSIEVALPDPPPEYTSLPHWLSQLIDSKLKTLLEQGDSQRVRELSLALITALNEYEQTRESVRVSRDERSYRVRVRSNITRALTALDMATVSDIQQTSAALAQCTAVSREFICEECQNSTLNKLESMLRILQSDTKQGIVTPTEIADNILNIMGDLIHQVSQSTSQSHPPPYPDPPSPSAASAPSLGEEQGGAGPDPWSASPEKPPLLVAEKAYRLSSVLMMILMHARVLNEEPLVLKGAEITATGKLADPQSLLCYHGSPECQPFSIPPAFNSSLGQAAAGNNIIQLVFQVASNPFPFNYVANYTVSTEVTSMEFRTENGSQIPISGLDDSQAITVAVNNGSGGEPGAPRWSPARLPTAGAGRIRHCDSAVVRVRTGNTNRQAGLFVQLNFTSLEDAGETDASGEYEEPYITAYIHSHERPNEFNCTDSKRIALNMTRGQNLDHRKYTFFLSPESYDTTLEYFINVSAPCGPRSRPVGVGLEVGVFASLCQYFSQAEKQWRTDGMVPLAETNASRAVCRTGHLTAFAASLFVPSSSVSFTAPERSGAPSLVVLLVCVLGFISYVVAAAVLHKLDQLDLRRAGVVPLCGRDGLFKYEIQVKTGWTQGAGTTAHVGISLYGRQSRSGHRHLDSKGAFARNALDIFHIAADTNLGSIWKIRIWHDNKGLSPAWLLHYVLVKDLHSGSSYYFLVDEWLSVDNDRTDGRVEVEVEASEEAALRRPPRLLRHELQRALCESHLWLSLWERPPRSPFTRLQRATCCAVLLQLFVTANTLWYSLVVDRRYSPQAVSGISPLSGETVAAGVVACLIVYPLYLLVFAVFRMSRSKCVSVEQVPPQVDQESVEIDDFLDNSIAGSSFLFFNAESNSEESNVDLPSASTKSVESWDMDEEETGDRELLSDVSVVGGAGHGAGLPRLKRGQGSRHLGVDMSFNPEDEEGDGQRNQYFTSSDEDLIKHILADGQNFFPQTDESEMADLLSIFGDKTEVILLQKLNEPLPLELVRRDPPKTAFTSNTVVTDVCRPRRLPPWCGRAALWASWAAIALFSSVSMWAGHGFNQRVAMMWLISCFSSFLCSCLLLEPMKVLCEALYYAVCVRRLRPEDQDVLVEFPRVERVVQRVPRVRPPQGFALSQARHQARKVHMLHTMLKNFLVYMFFLLVVLLLNYSDSTKDAHSLRLRTQLQHALHIPEYRNIDSRDDVLMWLNESLLPRLLDGPTLLRDTGSVLLGTLRLRQLRDTQVAGGVRTGDNAWTDGWEDPWNFTALGASDANRVSLYISDHVNQQLNRSLEEASSALQQLQQLHWVDHRTRAVFVEFSLYNINTNLLAVFSFLFDFPVSERAQSSLDLLVITLWPITGLDLQLLFTITLLALMLYFLVRGVLGFLREGHAYLLSAWRLLGVCKLALAAAVCGLHLSRCTAAKQQWASYVRQPRDAFTDFHPLATQTHAYTATSAVLLFILVLKASHQLRFLREWAVFGRALRRSVWELLGVALALLLLTLAYSHAGHLIFHAVLDGYGSLGSACLSLLGAAGRGLSSWRPGWTVAAPSSTLASLVFHTSFAVCRLLLLWLVASVLLRNYRRARAELYRPAVDLQDYEMVELFLRRLKMWMGLSRAKEFRHKVRFEGMELPPSRSSSTSDCKSLCSPPLDAPDSPPTPDSVDAGSEASWRPASSSPCSLTEAPGVSMGLGLGLGLSPGIMVGGNSWRERAETEASLRRLLPTLDALLQQLDRVTMATEDLYHIECKLEQTQRKSRCRGRDRGGGGGHGGRGEAGQRGRGEDRVSAAWMDRKSCKEKQKGKKTNRSELSNECGNISPKARKTPVATSVPFLKARPVSASAHSATPQPSANSLASAPPPTPVADPSPSRNTPPAPGPPPKSPGAPPGDAAATPSAPTPVSRDRDPPTERETLPSSSLFNHPSHTTTIPTRKRKRKPPPLKNKVHPNSDRHGPGHPKS</sequence>
<keyword evidence="12" id="KW-0966">Cell projection</keyword>
<dbReference type="InterPro" id="IPR001024">
    <property type="entry name" value="PLAT/LH2_dom"/>
</dbReference>
<feature type="domain" description="PLAT" evidence="19">
    <location>
        <begin position="3287"/>
        <end position="3402"/>
    </location>
</feature>
<dbReference type="InterPro" id="IPR016187">
    <property type="entry name" value="CTDL_fold"/>
</dbReference>
<dbReference type="SMART" id="SM00089">
    <property type="entry name" value="PKD"/>
    <property type="match status" value="13"/>
</dbReference>
<evidence type="ECO:0000256" key="1">
    <source>
        <dbReference type="ARBA" id="ARBA00004138"/>
    </source>
</evidence>
<keyword evidence="6 15" id="KW-0812">Transmembrane</keyword>
<evidence type="ECO:0000256" key="16">
    <source>
        <dbReference type="SAM" id="SignalP"/>
    </source>
</evidence>
<feature type="compositionally biased region" description="Basic and acidic residues" evidence="14">
    <location>
        <begin position="4456"/>
        <end position="4483"/>
    </location>
</feature>
<feature type="region of interest" description="Disordered" evidence="14">
    <location>
        <begin position="4438"/>
        <end position="4642"/>
    </location>
</feature>
<evidence type="ECO:0000259" key="17">
    <source>
        <dbReference type="PROSITE" id="PS50041"/>
    </source>
</evidence>
<evidence type="ECO:0000256" key="7">
    <source>
        <dbReference type="ARBA" id="ARBA00022729"/>
    </source>
</evidence>
<dbReference type="PROSITE" id="PS50041">
    <property type="entry name" value="C_TYPE_LECTIN_2"/>
    <property type="match status" value="1"/>
</dbReference>
<keyword evidence="5" id="KW-0433">Leucine-rich repeat</keyword>
<feature type="domain" description="C-type lectin" evidence="17">
    <location>
        <begin position="457"/>
        <end position="569"/>
    </location>
</feature>
<dbReference type="InterPro" id="IPR022409">
    <property type="entry name" value="PKD/Chitinase_dom"/>
</dbReference>
<dbReference type="RefSeq" id="XP_029014927.1">
    <property type="nucleotide sequence ID" value="XM_029159094.3"/>
</dbReference>
<keyword evidence="9 15" id="KW-1133">Transmembrane helix</keyword>
<dbReference type="SMART" id="SM00082">
    <property type="entry name" value="LRRCT"/>
    <property type="match status" value="1"/>
</dbReference>
<feature type="chain" id="PRO_5028424756" evidence="16">
    <location>
        <begin position="39"/>
        <end position="4642"/>
    </location>
</feature>
<proteinExistence type="inferred from homology"/>
<feature type="compositionally biased region" description="Low complexity" evidence="14">
    <location>
        <begin position="4531"/>
        <end position="4540"/>
    </location>
</feature>
<dbReference type="SMART" id="SM00303">
    <property type="entry name" value="GPS"/>
    <property type="match status" value="1"/>
</dbReference>
<keyword evidence="8" id="KW-0677">Repeat</keyword>
<evidence type="ECO:0000256" key="12">
    <source>
        <dbReference type="ARBA" id="ARBA00023273"/>
    </source>
</evidence>
<evidence type="ECO:0000256" key="5">
    <source>
        <dbReference type="ARBA" id="ARBA00022614"/>
    </source>
</evidence>
<evidence type="ECO:0000313" key="23">
    <source>
        <dbReference type="RefSeq" id="XP_029014927.1"/>
    </source>
</evidence>
<comment type="caution">
    <text evidence="13">Lacks conserved residue(s) required for the propagation of feature annotation.</text>
</comment>
<dbReference type="InterPro" id="IPR002889">
    <property type="entry name" value="WSC_carb-bd"/>
</dbReference>
<dbReference type="GO" id="GO:0005261">
    <property type="term" value="F:monoatomic cation channel activity"/>
    <property type="evidence" value="ECO:0007669"/>
    <property type="project" value="TreeGrafter"/>
</dbReference>
<feature type="transmembrane region" description="Helical" evidence="15">
    <location>
        <begin position="4239"/>
        <end position="4264"/>
    </location>
</feature>
<feature type="region of interest" description="Disordered" evidence="14">
    <location>
        <begin position="3561"/>
        <end position="3582"/>
    </location>
</feature>
<feature type="transmembrane region" description="Helical" evidence="15">
    <location>
        <begin position="3244"/>
        <end position="3264"/>
    </location>
</feature>
<dbReference type="KEGG" id="bspl:114860466"/>
<keyword evidence="7 16" id="KW-0732">Signal</keyword>
<evidence type="ECO:0000259" key="19">
    <source>
        <dbReference type="PROSITE" id="PS50095"/>
    </source>
</evidence>
<dbReference type="Pfam" id="PF20519">
    <property type="entry name" value="Polycystin_dom"/>
    <property type="match status" value="1"/>
</dbReference>
<feature type="transmembrane region" description="Helical" evidence="15">
    <location>
        <begin position="4078"/>
        <end position="4103"/>
    </location>
</feature>
<dbReference type="SUPFAM" id="SSF56436">
    <property type="entry name" value="C-type lectin-like"/>
    <property type="match status" value="1"/>
</dbReference>
<dbReference type="InterPro" id="IPR003591">
    <property type="entry name" value="Leu-rich_rpt_typical-subtyp"/>
</dbReference>
<feature type="compositionally biased region" description="Pro residues" evidence="14">
    <location>
        <begin position="4336"/>
        <end position="4345"/>
    </location>
</feature>
<dbReference type="InterPro" id="IPR036392">
    <property type="entry name" value="PLAT/LH2_dom_sf"/>
</dbReference>
<evidence type="ECO:0000256" key="3">
    <source>
        <dbReference type="ARBA" id="ARBA00007200"/>
    </source>
</evidence>
<organism evidence="22 23">
    <name type="scientific">Betta splendens</name>
    <name type="common">Siamese fighting fish</name>
    <dbReference type="NCBI Taxonomy" id="158456"/>
    <lineage>
        <taxon>Eukaryota</taxon>
        <taxon>Metazoa</taxon>
        <taxon>Chordata</taxon>
        <taxon>Craniata</taxon>
        <taxon>Vertebrata</taxon>
        <taxon>Euteleostomi</taxon>
        <taxon>Actinopterygii</taxon>
        <taxon>Neopterygii</taxon>
        <taxon>Teleostei</taxon>
        <taxon>Neoteleostei</taxon>
        <taxon>Acanthomorphata</taxon>
        <taxon>Anabantaria</taxon>
        <taxon>Anabantiformes</taxon>
        <taxon>Anabantoidei</taxon>
        <taxon>Osphronemidae</taxon>
        <taxon>Betta</taxon>
    </lineage>
</organism>
<feature type="domain" description="PKD" evidence="18">
    <location>
        <begin position="1322"/>
        <end position="1367"/>
    </location>
</feature>
<feature type="domain" description="WSC" evidence="21">
    <location>
        <begin position="220"/>
        <end position="317"/>
    </location>
</feature>
<evidence type="ECO:0000259" key="20">
    <source>
        <dbReference type="PROSITE" id="PS51111"/>
    </source>
</evidence>
<keyword evidence="22" id="KW-1185">Reference proteome</keyword>
<feature type="compositionally biased region" description="Low complexity" evidence="14">
    <location>
        <begin position="4320"/>
        <end position="4335"/>
    </location>
</feature>